<dbReference type="PANTHER" id="PTHR30273">
    <property type="entry name" value="PERIPLASMIC SIGNAL SENSOR AND SIGMA FACTOR ACTIVATOR FECR-RELATED"/>
    <property type="match status" value="1"/>
</dbReference>
<accession>A0A327W1E4</accession>
<dbReference type="Gene3D" id="3.55.50.30">
    <property type="match status" value="1"/>
</dbReference>
<dbReference type="GO" id="GO:0016989">
    <property type="term" value="F:sigma factor antagonist activity"/>
    <property type="evidence" value="ECO:0007669"/>
    <property type="project" value="TreeGrafter"/>
</dbReference>
<dbReference type="Gene3D" id="2.60.120.1440">
    <property type="match status" value="1"/>
</dbReference>
<proteinExistence type="predicted"/>
<feature type="domain" description="FecR protein" evidence="1">
    <location>
        <begin position="103"/>
        <end position="197"/>
    </location>
</feature>
<dbReference type="InterPro" id="IPR006860">
    <property type="entry name" value="FecR"/>
</dbReference>
<feature type="domain" description="Protein FecR C-terminal" evidence="2">
    <location>
        <begin position="239"/>
        <end position="293"/>
    </location>
</feature>
<dbReference type="AlphaFoldDB" id="A0A327W1E4"/>
<dbReference type="InterPro" id="IPR032508">
    <property type="entry name" value="FecR_C"/>
</dbReference>
<dbReference type="OrthoDB" id="657365at2"/>
<evidence type="ECO:0000259" key="2">
    <source>
        <dbReference type="Pfam" id="PF16344"/>
    </source>
</evidence>
<keyword evidence="4" id="KW-1185">Reference proteome</keyword>
<evidence type="ECO:0000259" key="1">
    <source>
        <dbReference type="Pfam" id="PF04773"/>
    </source>
</evidence>
<dbReference type="Proteomes" id="UP000249819">
    <property type="component" value="Unassembled WGS sequence"/>
</dbReference>
<gene>
    <name evidence="3" type="ORF">CLV59_104290</name>
</gene>
<reference evidence="3 4" key="1">
    <citation type="submission" date="2018-06" db="EMBL/GenBank/DDBJ databases">
        <title>Genomic Encyclopedia of Archaeal and Bacterial Type Strains, Phase II (KMG-II): from individual species to whole genera.</title>
        <authorList>
            <person name="Goeker M."/>
        </authorList>
    </citation>
    <scope>NUCLEOTIDE SEQUENCE [LARGE SCALE GENOMIC DNA]</scope>
    <source>
        <strain evidence="3 4">DSM 29821</strain>
    </source>
</reference>
<dbReference type="RefSeq" id="WP_111592613.1">
    <property type="nucleotide sequence ID" value="NZ_QLMA01000004.1"/>
</dbReference>
<comment type="caution">
    <text evidence="3">The sequence shown here is derived from an EMBL/GenBank/DDBJ whole genome shotgun (WGS) entry which is preliminary data.</text>
</comment>
<name>A0A327W1E4_9BACT</name>
<sequence>MEKNAIYQLIAKYRAGKCSVEEVVLLMAWMDKMHAATPSAALPPEMQESVKQTLLKHIHADNVKPLYKWKRWVAAAAILPVLAFSYWQYQQASRKTETLAWNKISTGLREVKKVQLPDGSLVWLNAASTLEYASNFNQHDRSVKVYGQAYFDVHQDSRHPFLVEAGQLRVDVLGTAFSVTSITGQPARVAVATGKVQVTDNKQVLGVLHATEQLLITPEKAIYSKTDSTTISSWTTGEIVLSDVSLQQVLWELENYYGIQFHSETDISRCRLNINFSKAMTLQNKLDIISKISISPKLHFHTTDHKNYSIQ</sequence>
<evidence type="ECO:0000313" key="3">
    <source>
        <dbReference type="EMBL" id="RAJ82065.1"/>
    </source>
</evidence>
<dbReference type="PIRSF" id="PIRSF018266">
    <property type="entry name" value="FecR"/>
    <property type="match status" value="1"/>
</dbReference>
<dbReference type="Pfam" id="PF04773">
    <property type="entry name" value="FecR"/>
    <property type="match status" value="1"/>
</dbReference>
<dbReference type="InterPro" id="IPR012373">
    <property type="entry name" value="Ferrdict_sens_TM"/>
</dbReference>
<organism evidence="3 4">
    <name type="scientific">Chitinophaga dinghuensis</name>
    <dbReference type="NCBI Taxonomy" id="1539050"/>
    <lineage>
        <taxon>Bacteria</taxon>
        <taxon>Pseudomonadati</taxon>
        <taxon>Bacteroidota</taxon>
        <taxon>Chitinophagia</taxon>
        <taxon>Chitinophagales</taxon>
        <taxon>Chitinophagaceae</taxon>
        <taxon>Chitinophaga</taxon>
    </lineage>
</organism>
<protein>
    <submittedName>
        <fullName evidence="3">Uncharacterized protein DUF4974</fullName>
    </submittedName>
</protein>
<evidence type="ECO:0000313" key="4">
    <source>
        <dbReference type="Proteomes" id="UP000249819"/>
    </source>
</evidence>
<dbReference type="EMBL" id="QLMA01000004">
    <property type="protein sequence ID" value="RAJ82065.1"/>
    <property type="molecule type" value="Genomic_DNA"/>
</dbReference>
<dbReference type="PANTHER" id="PTHR30273:SF2">
    <property type="entry name" value="PROTEIN FECR"/>
    <property type="match status" value="1"/>
</dbReference>
<dbReference type="Pfam" id="PF16344">
    <property type="entry name" value="FecR_C"/>
    <property type="match status" value="1"/>
</dbReference>